<dbReference type="RefSeq" id="WP_285489105.1">
    <property type="nucleotide sequence ID" value="NZ_BSTI01000017.1"/>
</dbReference>
<comment type="caution">
    <text evidence="1">The sequence shown here is derived from an EMBL/GenBank/DDBJ whole genome shotgun (WGS) entry which is preliminary data.</text>
</comment>
<evidence type="ECO:0008006" key="3">
    <source>
        <dbReference type="Google" id="ProtNLM"/>
    </source>
</evidence>
<dbReference type="EMBL" id="BSTI01000017">
    <property type="protein sequence ID" value="GLY69619.1"/>
    <property type="molecule type" value="Genomic_DNA"/>
</dbReference>
<dbReference type="InterPro" id="IPR007423">
    <property type="entry name" value="Sel_put"/>
</dbReference>
<proteinExistence type="predicted"/>
<keyword evidence="2" id="KW-1185">Reference proteome</keyword>
<sequence length="78" mass="9246">MTGPDSTAQRPGRSVARALRRAVRRAGWYVREVVGENDYQHYVDHLREHHPDRTPPSRREFERMKIDRMEANPKSRCC</sequence>
<protein>
    <recommendedName>
        <fullName evidence="3">DUF466 domain-containing protein</fullName>
    </recommendedName>
</protein>
<organism evidence="1 2">
    <name type="scientific">Amycolatopsis taiwanensis</name>
    <dbReference type="NCBI Taxonomy" id="342230"/>
    <lineage>
        <taxon>Bacteria</taxon>
        <taxon>Bacillati</taxon>
        <taxon>Actinomycetota</taxon>
        <taxon>Actinomycetes</taxon>
        <taxon>Pseudonocardiales</taxon>
        <taxon>Pseudonocardiaceae</taxon>
        <taxon>Amycolatopsis</taxon>
    </lineage>
</organism>
<evidence type="ECO:0000313" key="1">
    <source>
        <dbReference type="EMBL" id="GLY69619.1"/>
    </source>
</evidence>
<gene>
    <name evidence="1" type="ORF">Atai01_62380</name>
</gene>
<accession>A0A9W6R543</accession>
<dbReference type="Proteomes" id="UP001165136">
    <property type="component" value="Unassembled WGS sequence"/>
</dbReference>
<dbReference type="AlphaFoldDB" id="A0A9W6R543"/>
<name>A0A9W6R543_9PSEU</name>
<reference evidence="1" key="1">
    <citation type="submission" date="2023-03" db="EMBL/GenBank/DDBJ databases">
        <title>Amycolatopsis taiwanensis NBRC 103393.</title>
        <authorList>
            <person name="Ichikawa N."/>
            <person name="Sato H."/>
            <person name="Tonouchi N."/>
        </authorList>
    </citation>
    <scope>NUCLEOTIDE SEQUENCE</scope>
    <source>
        <strain evidence="1">NBRC 103393</strain>
    </source>
</reference>
<evidence type="ECO:0000313" key="2">
    <source>
        <dbReference type="Proteomes" id="UP001165136"/>
    </source>
</evidence>
<dbReference type="Pfam" id="PF04328">
    <property type="entry name" value="Sel_put"/>
    <property type="match status" value="1"/>
</dbReference>